<dbReference type="SUPFAM" id="SSF81631">
    <property type="entry name" value="PAP/OAS1 substrate-binding domain"/>
    <property type="match status" value="1"/>
</dbReference>
<comment type="catalytic activity">
    <reaction evidence="10">
        <text>a tRNA precursor + 2 CTP + ATP = a tRNA with a 3' CCA end + 3 diphosphate</text>
        <dbReference type="Rhea" id="RHEA:14433"/>
        <dbReference type="Rhea" id="RHEA-COMP:10465"/>
        <dbReference type="Rhea" id="RHEA-COMP:10468"/>
        <dbReference type="ChEBI" id="CHEBI:30616"/>
        <dbReference type="ChEBI" id="CHEBI:33019"/>
        <dbReference type="ChEBI" id="CHEBI:37563"/>
        <dbReference type="ChEBI" id="CHEBI:74896"/>
        <dbReference type="ChEBI" id="CHEBI:83071"/>
        <dbReference type="EC" id="2.7.7.72"/>
    </reaction>
</comment>
<dbReference type="InterPro" id="IPR008229">
    <property type="entry name" value="CCA-adding_arc"/>
</dbReference>
<feature type="binding site" evidence="10">
    <location>
        <position position="51"/>
    </location>
    <ligand>
        <name>CTP</name>
        <dbReference type="ChEBI" id="CHEBI:37563"/>
    </ligand>
</feature>
<dbReference type="GO" id="GO:0001680">
    <property type="term" value="P:tRNA 3'-terminal CCA addition"/>
    <property type="evidence" value="ECO:0007669"/>
    <property type="project" value="UniProtKB-UniRule"/>
</dbReference>
<dbReference type="EMBL" id="LHYG01000005">
    <property type="protein sequence ID" value="KXB06359.1"/>
    <property type="molecule type" value="Genomic_DNA"/>
</dbReference>
<dbReference type="PIRSF" id="PIRSF005335">
    <property type="entry name" value="CCA_arch"/>
    <property type="match status" value="1"/>
</dbReference>
<dbReference type="SUPFAM" id="SSF55003">
    <property type="entry name" value="PAP/Archaeal CCA-adding enzyme, C-terminal domain"/>
    <property type="match status" value="1"/>
</dbReference>
<accession>A0A133VIU0</accession>
<dbReference type="GO" id="GO:0005524">
    <property type="term" value="F:ATP binding"/>
    <property type="evidence" value="ECO:0007669"/>
    <property type="project" value="UniProtKB-UniRule"/>
</dbReference>
<dbReference type="InterPro" id="IPR043519">
    <property type="entry name" value="NT_sf"/>
</dbReference>
<feature type="domain" description="Polymerase nucleotidyl transferase" evidence="12">
    <location>
        <begin position="33"/>
        <end position="135"/>
    </location>
</feature>
<keyword evidence="8 10" id="KW-0460">Magnesium</keyword>
<evidence type="ECO:0000259" key="12">
    <source>
        <dbReference type="Pfam" id="PF01909"/>
    </source>
</evidence>
<dbReference type="GO" id="GO:0004810">
    <property type="term" value="F:CCA tRNA nucleotidyltransferase activity"/>
    <property type="evidence" value="ECO:0007669"/>
    <property type="project" value="UniProtKB-UniRule"/>
</dbReference>
<feature type="coiled-coil region" evidence="11">
    <location>
        <begin position="5"/>
        <end position="35"/>
    </location>
</feature>
<dbReference type="InterPro" id="IPR002934">
    <property type="entry name" value="Polymerase_NTP_transf_dom"/>
</dbReference>
<keyword evidence="7 10" id="KW-0067">ATP-binding</keyword>
<dbReference type="Pfam" id="PF01909">
    <property type="entry name" value="NTP_transf_2"/>
    <property type="match status" value="1"/>
</dbReference>
<feature type="binding site" evidence="10">
    <location>
        <position position="158"/>
    </location>
    <ligand>
        <name>CTP</name>
        <dbReference type="ChEBI" id="CHEBI:37563"/>
    </ligand>
</feature>
<evidence type="ECO:0000256" key="1">
    <source>
        <dbReference type="ARBA" id="ARBA00022679"/>
    </source>
</evidence>
<dbReference type="GO" id="GO:0000049">
    <property type="term" value="F:tRNA binding"/>
    <property type="evidence" value="ECO:0007669"/>
    <property type="project" value="UniProtKB-UniRule"/>
</dbReference>
<comment type="caution">
    <text evidence="15">The sequence shown here is derived from an EMBL/GenBank/DDBJ whole genome shotgun (WGS) entry which is preliminary data.</text>
</comment>
<comment type="similarity">
    <text evidence="10">Belongs to the tRNA nucleotidyltransferase/poly(A) polymerase family. Archaeal CCA-adding enzyme subfamily.</text>
</comment>
<feature type="binding site" evidence="10">
    <location>
        <position position="167"/>
    </location>
    <ligand>
        <name>CTP</name>
        <dbReference type="ChEBI" id="CHEBI:37563"/>
    </ligand>
</feature>
<gene>
    <name evidence="10" type="primary">cca</name>
    <name evidence="15" type="ORF">AKJ53_00600</name>
</gene>
<evidence type="ECO:0000259" key="14">
    <source>
        <dbReference type="Pfam" id="PF21133"/>
    </source>
</evidence>
<keyword evidence="2 10" id="KW-0819">tRNA processing</keyword>
<keyword evidence="9 10" id="KW-0694">RNA-binding</keyword>
<evidence type="ECO:0000259" key="13">
    <source>
        <dbReference type="Pfam" id="PF09249"/>
    </source>
</evidence>
<dbReference type="CDD" id="cd05400">
    <property type="entry name" value="NT_2-5OAS_ClassI-CCAase"/>
    <property type="match status" value="1"/>
</dbReference>
<dbReference type="InterPro" id="IPR011068">
    <property type="entry name" value="NuclTrfase_I-like_C"/>
</dbReference>
<feature type="binding site" evidence="10">
    <location>
        <position position="51"/>
    </location>
    <ligand>
        <name>ATP</name>
        <dbReference type="ChEBI" id="CHEBI:30616"/>
    </ligand>
</feature>
<keyword evidence="5 10" id="KW-0547">Nucleotide-binding</keyword>
<dbReference type="Gene3D" id="3.30.460.10">
    <property type="entry name" value="Beta Polymerase, domain 2"/>
    <property type="match status" value="1"/>
</dbReference>
<keyword evidence="11" id="KW-0175">Coiled coil</keyword>
<evidence type="ECO:0000256" key="5">
    <source>
        <dbReference type="ARBA" id="ARBA00022741"/>
    </source>
</evidence>
<evidence type="ECO:0000256" key="2">
    <source>
        <dbReference type="ARBA" id="ARBA00022694"/>
    </source>
</evidence>
<comment type="function">
    <text evidence="10">Catalyzes the addition and repair of the essential 3'-terminal CCA sequence in tRNAs without using a nucleic acid template. Adds these three nucleotides in the order of C, C, and A to the tRNA nucleotide-73, using CTP and ATP as substrates and producing inorganic pyrophosphate. tRNA 3'-terminal CCA addition is required both for tRNA processing and repair. Also involved in tRNA surveillance by mediating tandem CCA addition to generate a CCACCA at the 3' terminus of unstable tRNAs. While stable tRNAs receive only 3'-terminal CCA, unstable tRNAs are marked with CCACCA and rapidly degraded.</text>
</comment>
<keyword evidence="4 10" id="KW-0479">Metal-binding</keyword>
<feature type="binding site" evidence="10">
    <location>
        <position position="63"/>
    </location>
    <ligand>
        <name>Mg(2+)</name>
        <dbReference type="ChEBI" id="CHEBI:18420"/>
    </ligand>
</feature>
<evidence type="ECO:0000256" key="9">
    <source>
        <dbReference type="ARBA" id="ARBA00022884"/>
    </source>
</evidence>
<protein>
    <recommendedName>
        <fullName evidence="10">CCA-adding enzyme</fullName>
        <ecNumber evidence="10">2.7.7.72</ecNumber>
    </recommendedName>
    <alternativeName>
        <fullName evidence="10">CCA tRNA nucleotidyltransferase</fullName>
    </alternativeName>
    <alternativeName>
        <fullName evidence="10">tRNA CCA-pyrophosphorylase</fullName>
    </alternativeName>
    <alternativeName>
        <fullName evidence="10">tRNA adenylyl-/cytidylyl- transferase</fullName>
    </alternativeName>
    <alternativeName>
        <fullName evidence="10">tRNA nucleotidyltransferase</fullName>
    </alternativeName>
    <alternativeName>
        <fullName evidence="10">tRNA-NT</fullName>
    </alternativeName>
</protein>
<dbReference type="NCBIfam" id="TIGR03671">
    <property type="entry name" value="cca_archaeal"/>
    <property type="match status" value="1"/>
</dbReference>
<evidence type="ECO:0000256" key="7">
    <source>
        <dbReference type="ARBA" id="ARBA00022840"/>
    </source>
</evidence>
<comment type="miscellaneous">
    <text evidence="10">A single active site specifically recognizes both ATP and CTP and is responsible for their addition.</text>
</comment>
<dbReference type="InterPro" id="IPR006116">
    <property type="entry name" value="NT_2-5OAS_ClassI-CCAase"/>
</dbReference>
<dbReference type="PATRIC" id="fig|1698282.3.peg.324"/>
<feature type="binding site" evidence="10">
    <location>
        <position position="54"/>
    </location>
    <ligand>
        <name>ATP</name>
        <dbReference type="ChEBI" id="CHEBI:30616"/>
    </ligand>
</feature>
<name>A0A133VIU0_9EURY</name>
<dbReference type="Proteomes" id="UP000070491">
    <property type="component" value="Unassembled WGS sequence"/>
</dbReference>
<dbReference type="InterPro" id="IPR042090">
    <property type="entry name" value="CCA_tRNA_nucleotrans_2"/>
</dbReference>
<evidence type="ECO:0000313" key="15">
    <source>
        <dbReference type="EMBL" id="KXB06359.1"/>
    </source>
</evidence>
<organism evidence="15 16">
    <name type="scientific">candidate division MSBL1 archaeon SCGC-AAA382F02</name>
    <dbReference type="NCBI Taxonomy" id="1698282"/>
    <lineage>
        <taxon>Archaea</taxon>
        <taxon>Methanobacteriati</taxon>
        <taxon>Methanobacteriota</taxon>
        <taxon>candidate division MSBL1</taxon>
    </lineage>
</organism>
<evidence type="ECO:0000256" key="10">
    <source>
        <dbReference type="HAMAP-Rule" id="MF_01264"/>
    </source>
</evidence>
<feature type="binding site" evidence="10">
    <location>
        <position position="167"/>
    </location>
    <ligand>
        <name>ATP</name>
        <dbReference type="ChEBI" id="CHEBI:30616"/>
    </ligand>
</feature>
<feature type="binding site" evidence="10">
    <location>
        <position position="158"/>
    </location>
    <ligand>
        <name>ATP</name>
        <dbReference type="ChEBI" id="CHEBI:30616"/>
    </ligand>
</feature>
<keyword evidence="1 10" id="KW-0808">Transferase</keyword>
<keyword evidence="16" id="KW-1185">Reference proteome</keyword>
<evidence type="ECO:0000256" key="3">
    <source>
        <dbReference type="ARBA" id="ARBA00022695"/>
    </source>
</evidence>
<feature type="binding site" evidence="10">
    <location>
        <position position="54"/>
    </location>
    <ligand>
        <name>CTP</name>
        <dbReference type="ChEBI" id="CHEBI:37563"/>
    </ligand>
</feature>
<keyword evidence="3 10" id="KW-0548">Nucleotidyltransferase</keyword>
<feature type="domain" description="tRNA nucleotidyltransferase substrate binding" evidence="13">
    <location>
        <begin position="153"/>
        <end position="268"/>
    </location>
</feature>
<reference evidence="15 16" key="1">
    <citation type="journal article" date="2016" name="Sci. Rep.">
        <title>Metabolic traits of an uncultured archaeal lineage -MSBL1- from brine pools of the Red Sea.</title>
        <authorList>
            <person name="Mwirichia R."/>
            <person name="Alam I."/>
            <person name="Rashid M."/>
            <person name="Vinu M."/>
            <person name="Ba-Alawi W."/>
            <person name="Anthony Kamau A."/>
            <person name="Kamanda Ngugi D."/>
            <person name="Goker M."/>
            <person name="Klenk H.P."/>
            <person name="Bajic V."/>
            <person name="Stingl U."/>
        </authorList>
    </citation>
    <scope>NUCLEOTIDE SEQUENCE [LARGE SCALE GENOMIC DNA]</scope>
    <source>
        <strain evidence="15">SCGC-AAA382F02</strain>
    </source>
</reference>
<sequence>MEEVLKEVLKEIKPEEEEQKNLKKTSEKLVEKAKEVSSDFEISVEPKLVGSAARGTWLSGERDIDLFLMFPKDAPQEKLEKIGLEIGKKVSEGKAREQYAEHPYVNTNIDGFDVDIVPCYDIDDPTNLRSSVDRSPHHQEYIKGWLTPERAEQVLLLKKFLKGIGAYGAELKVHGFSGYLCELLITHFGPFQELIKSVSEWGPNKVINLESKRDQEELQDLFPNQPLIFVDPVDPGRNVAASVSKENYATFIRAAQDFMREPKKEFFFPNKPPTSSQELEDLIDSRGTEIFMISLDIPFDLVLDIVYPQLRKTKKTLIKRLEEADFRVLRSGIWAEENKALILLELKVPKLPTVKKHIGPPLGIDARPFIQKYINSEEALAGPFVNEDGRLVFELKRDRDEASQVLQKTLELRKGFGKHIEKSIDAEGYEIIEGKKVVAKAEEVNAEEFLGDYLSKCLPWYR</sequence>
<dbReference type="PANTHER" id="PTHR39643:SF1">
    <property type="entry name" value="CCA-ADDING ENZYME"/>
    <property type="match status" value="1"/>
</dbReference>
<keyword evidence="6 10" id="KW-0692">RNA repair</keyword>
<dbReference type="Pfam" id="PF09249">
    <property type="entry name" value="tRNA_NucTransf2"/>
    <property type="match status" value="1"/>
</dbReference>
<dbReference type="SUPFAM" id="SSF81301">
    <property type="entry name" value="Nucleotidyltransferase"/>
    <property type="match status" value="1"/>
</dbReference>
<feature type="binding site" evidence="10">
    <location>
        <position position="65"/>
    </location>
    <ligand>
        <name>Mg(2+)</name>
        <dbReference type="ChEBI" id="CHEBI:18420"/>
    </ligand>
</feature>
<comment type="subunit">
    <text evidence="10">Homodimer.</text>
</comment>
<dbReference type="PANTHER" id="PTHR39643">
    <property type="entry name" value="CCA-ADDING ENZYME"/>
    <property type="match status" value="1"/>
</dbReference>
<dbReference type="GO" id="GO:0042245">
    <property type="term" value="P:RNA repair"/>
    <property type="evidence" value="ECO:0007669"/>
    <property type="project" value="UniProtKB-KW"/>
</dbReference>
<evidence type="ECO:0000256" key="11">
    <source>
        <dbReference type="SAM" id="Coils"/>
    </source>
</evidence>
<comment type="cofactor">
    <cofactor evidence="10">
        <name>Mg(2+)</name>
        <dbReference type="ChEBI" id="CHEBI:18420"/>
    </cofactor>
</comment>
<dbReference type="Pfam" id="PF21133">
    <property type="entry name" value="CAA_C"/>
    <property type="match status" value="1"/>
</dbReference>
<evidence type="ECO:0000256" key="8">
    <source>
        <dbReference type="ARBA" id="ARBA00022842"/>
    </source>
</evidence>
<dbReference type="EC" id="2.7.7.72" evidence="10"/>
<evidence type="ECO:0000256" key="4">
    <source>
        <dbReference type="ARBA" id="ARBA00022723"/>
    </source>
</evidence>
<feature type="domain" description="CCA-adding enzyme C-terminal" evidence="14">
    <location>
        <begin position="286"/>
        <end position="434"/>
    </location>
</feature>
<dbReference type="Gene3D" id="1.10.1410.30">
    <property type="entry name" value="CCA tRNA nucleotidyltransferase, domain 2"/>
    <property type="match status" value="1"/>
</dbReference>
<proteinExistence type="inferred from homology"/>
<dbReference type="Gene3D" id="3.30.70.1550">
    <property type="entry name" value="Archaeal tRNA CCA-adding enzyme catalytic domain"/>
    <property type="match status" value="1"/>
</dbReference>
<evidence type="ECO:0000313" key="16">
    <source>
        <dbReference type="Proteomes" id="UP000070491"/>
    </source>
</evidence>
<dbReference type="AlphaFoldDB" id="A0A133VIU0"/>
<dbReference type="Gene3D" id="3.30.70.590">
    <property type="entry name" value="Poly(A) polymerase predicted RNA binding domain"/>
    <property type="match status" value="1"/>
</dbReference>
<dbReference type="HAMAP" id="MF_01264">
    <property type="entry name" value="CCA_arch"/>
    <property type="match status" value="1"/>
</dbReference>
<evidence type="ECO:0000256" key="6">
    <source>
        <dbReference type="ARBA" id="ARBA00022800"/>
    </source>
</evidence>
<comment type="catalytic activity">
    <reaction evidence="10">
        <text>a tRNA with a 3' CCA end + 2 CTP + ATP = a tRNA with a 3' CCACCA end + 3 diphosphate</text>
        <dbReference type="Rhea" id="RHEA:76235"/>
        <dbReference type="Rhea" id="RHEA-COMP:10468"/>
        <dbReference type="Rhea" id="RHEA-COMP:18655"/>
        <dbReference type="ChEBI" id="CHEBI:30616"/>
        <dbReference type="ChEBI" id="CHEBI:33019"/>
        <dbReference type="ChEBI" id="CHEBI:37563"/>
        <dbReference type="ChEBI" id="CHEBI:83071"/>
        <dbReference type="ChEBI" id="CHEBI:195187"/>
    </reaction>
</comment>
<dbReference type="GO" id="GO:0000287">
    <property type="term" value="F:magnesium ion binding"/>
    <property type="evidence" value="ECO:0007669"/>
    <property type="project" value="UniProtKB-UniRule"/>
</dbReference>
<dbReference type="InterPro" id="IPR048833">
    <property type="entry name" value="CAA_C"/>
</dbReference>
<dbReference type="InterPro" id="IPR015329">
    <property type="entry name" value="tRNA_NucTransf2"/>
</dbReference>
<dbReference type="GO" id="GO:0160016">
    <property type="term" value="F:CCACCA tRNA nucleotidyltransferase activity"/>
    <property type="evidence" value="ECO:0007669"/>
    <property type="project" value="RHEA"/>
</dbReference>
<feature type="binding site" evidence="10">
    <location>
        <position position="138"/>
    </location>
    <ligand>
        <name>CTP</name>
        <dbReference type="ChEBI" id="CHEBI:37563"/>
    </ligand>
</feature>
<feature type="binding site" evidence="10">
    <location>
        <position position="138"/>
    </location>
    <ligand>
        <name>ATP</name>
        <dbReference type="ChEBI" id="CHEBI:30616"/>
    </ligand>
</feature>
<feature type="binding site" evidence="10">
    <location>
        <position position="115"/>
    </location>
    <ligand>
        <name>Mg(2+)</name>
        <dbReference type="ChEBI" id="CHEBI:18420"/>
    </ligand>
</feature>